<evidence type="ECO:0000256" key="1">
    <source>
        <dbReference type="SAM" id="SignalP"/>
    </source>
</evidence>
<dbReference type="HOGENOM" id="CLU_037962_1_0_1"/>
<evidence type="ECO:0000313" key="2">
    <source>
        <dbReference type="EMBL" id="EMD68444.1"/>
    </source>
</evidence>
<name>M2RPA8_COCSN</name>
<proteinExistence type="predicted"/>
<organism evidence="2 3">
    <name type="scientific">Cochliobolus sativus (strain ND90Pr / ATCC 201652)</name>
    <name type="common">Common root rot and spot blotch fungus</name>
    <name type="synonym">Bipolaris sorokiniana</name>
    <dbReference type="NCBI Taxonomy" id="665912"/>
    <lineage>
        <taxon>Eukaryota</taxon>
        <taxon>Fungi</taxon>
        <taxon>Dikarya</taxon>
        <taxon>Ascomycota</taxon>
        <taxon>Pezizomycotina</taxon>
        <taxon>Dothideomycetes</taxon>
        <taxon>Pleosporomycetidae</taxon>
        <taxon>Pleosporales</taxon>
        <taxon>Pleosporineae</taxon>
        <taxon>Pleosporaceae</taxon>
        <taxon>Bipolaris</taxon>
    </lineage>
</organism>
<dbReference type="OrthoDB" id="5337308at2759"/>
<gene>
    <name evidence="2" type="ORF">COCSADRAFT_80127</name>
</gene>
<sequence length="428" mass="47167">MKLQFVFAVLIATLASAGAIVSPRPSPENVTHVNVTLADVASIDLGSSSIAHALAEPTKFEKSAEIGRTLDAAMKSKDSIARWFFKDFPNFQETCQSPFDGDGREDLARWGFDDSEKLRKEVEKECDFDAYHGIKPAFDELGLDTKAEKDGGSNKCFKINHRDGPAIKRLPDGSLPLEANQYYDVCGREYRASATGATYEFAVNPNGLVVLMNIMSLSFCAEKFTWFRKPLPEELPHIGTPSDIAWAVWNRAGASNIADVKYLLVTQIMNPTSRDMIRTALGTLQPPQSETQVWPGSDFTMDTVGGRAILGSPIGRWVGYFLLQHKKQLGGNRFISKVRAFRPSTASLPYLVFYVDPTPAGPGSAAEVVPSELAELEGTLERIGESDGTKSSHVAKRSVDGKHLVRKHIFYTVTWTTKSEEDVMNFGF</sequence>
<dbReference type="EMBL" id="KB445638">
    <property type="protein sequence ID" value="EMD68444.1"/>
    <property type="molecule type" value="Genomic_DNA"/>
</dbReference>
<feature type="signal peptide" evidence="1">
    <location>
        <begin position="1"/>
        <end position="19"/>
    </location>
</feature>
<feature type="chain" id="PRO_5004024807" evidence="1">
    <location>
        <begin position="20"/>
        <end position="428"/>
    </location>
</feature>
<dbReference type="OMA" id="FYVDPTP"/>
<reference evidence="2 3" key="1">
    <citation type="journal article" date="2012" name="PLoS Pathog.">
        <title>Diverse lifestyles and strategies of plant pathogenesis encoded in the genomes of eighteen Dothideomycetes fungi.</title>
        <authorList>
            <person name="Ohm R.A."/>
            <person name="Feau N."/>
            <person name="Henrissat B."/>
            <person name="Schoch C.L."/>
            <person name="Horwitz B.A."/>
            <person name="Barry K.W."/>
            <person name="Condon B.J."/>
            <person name="Copeland A.C."/>
            <person name="Dhillon B."/>
            <person name="Glaser F."/>
            <person name="Hesse C.N."/>
            <person name="Kosti I."/>
            <person name="LaButti K."/>
            <person name="Lindquist E.A."/>
            <person name="Lucas S."/>
            <person name="Salamov A.A."/>
            <person name="Bradshaw R.E."/>
            <person name="Ciuffetti L."/>
            <person name="Hamelin R.C."/>
            <person name="Kema G.H.J."/>
            <person name="Lawrence C."/>
            <person name="Scott J.A."/>
            <person name="Spatafora J.W."/>
            <person name="Turgeon B.G."/>
            <person name="de Wit P.J.G.M."/>
            <person name="Zhong S."/>
            <person name="Goodwin S.B."/>
            <person name="Grigoriev I.V."/>
        </authorList>
    </citation>
    <scope>NUCLEOTIDE SEQUENCE [LARGE SCALE GENOMIC DNA]</scope>
    <source>
        <strain evidence="3">ND90Pr / ATCC 201652</strain>
    </source>
</reference>
<dbReference type="AlphaFoldDB" id="M2RPA8"/>
<evidence type="ECO:0000313" key="3">
    <source>
        <dbReference type="Proteomes" id="UP000016934"/>
    </source>
</evidence>
<protein>
    <submittedName>
        <fullName evidence="2">Uncharacterized protein</fullName>
    </submittedName>
</protein>
<dbReference type="KEGG" id="bsc:COCSADRAFT_80127"/>
<dbReference type="eggNOG" id="ENOG502SX0Q">
    <property type="taxonomic scope" value="Eukaryota"/>
</dbReference>
<dbReference type="RefSeq" id="XP_007696050.1">
    <property type="nucleotide sequence ID" value="XM_007697860.1"/>
</dbReference>
<dbReference type="GeneID" id="19140769"/>
<reference evidence="3" key="2">
    <citation type="journal article" date="2013" name="PLoS Genet.">
        <title>Comparative genome structure, secondary metabolite, and effector coding capacity across Cochliobolus pathogens.</title>
        <authorList>
            <person name="Condon B.J."/>
            <person name="Leng Y."/>
            <person name="Wu D."/>
            <person name="Bushley K.E."/>
            <person name="Ohm R.A."/>
            <person name="Otillar R."/>
            <person name="Martin J."/>
            <person name="Schackwitz W."/>
            <person name="Grimwood J."/>
            <person name="MohdZainudin N."/>
            <person name="Xue C."/>
            <person name="Wang R."/>
            <person name="Manning V.A."/>
            <person name="Dhillon B."/>
            <person name="Tu Z.J."/>
            <person name="Steffenson B.J."/>
            <person name="Salamov A."/>
            <person name="Sun H."/>
            <person name="Lowry S."/>
            <person name="LaButti K."/>
            <person name="Han J."/>
            <person name="Copeland A."/>
            <person name="Lindquist E."/>
            <person name="Barry K."/>
            <person name="Schmutz J."/>
            <person name="Baker S.E."/>
            <person name="Ciuffetti L.M."/>
            <person name="Grigoriev I.V."/>
            <person name="Zhong S."/>
            <person name="Turgeon B.G."/>
        </authorList>
    </citation>
    <scope>NUCLEOTIDE SEQUENCE [LARGE SCALE GENOMIC DNA]</scope>
    <source>
        <strain evidence="3">ND90Pr / ATCC 201652</strain>
    </source>
</reference>
<accession>M2RPA8</accession>
<keyword evidence="1" id="KW-0732">Signal</keyword>
<dbReference type="Proteomes" id="UP000016934">
    <property type="component" value="Unassembled WGS sequence"/>
</dbReference>
<keyword evidence="3" id="KW-1185">Reference proteome</keyword>